<keyword evidence="4" id="KW-1133">Transmembrane helix</keyword>
<keyword evidence="2" id="KW-0328">Glycosyltransferase</keyword>
<dbReference type="InterPro" id="IPR050271">
    <property type="entry name" value="UDP-glycosyltransferase"/>
</dbReference>
<feature type="signal peptide" evidence="5">
    <location>
        <begin position="1"/>
        <end position="22"/>
    </location>
</feature>
<dbReference type="PANTHER" id="PTHR48043">
    <property type="entry name" value="EG:EG0003.4 PROTEIN-RELATED"/>
    <property type="match status" value="1"/>
</dbReference>
<protein>
    <submittedName>
        <fullName evidence="6">Uncharacterized protein</fullName>
    </submittedName>
</protein>
<name>A0A7R8UCI8_HERIL</name>
<comment type="similarity">
    <text evidence="1">Belongs to the UDP-glycosyltransferase family.</text>
</comment>
<keyword evidence="5" id="KW-0732">Signal</keyword>
<dbReference type="AlphaFoldDB" id="A0A7R8UCI8"/>
<dbReference type="FunFam" id="3.40.50.2000:FF:000050">
    <property type="entry name" value="UDP-glucuronosyltransferase"/>
    <property type="match status" value="1"/>
</dbReference>
<keyword evidence="4" id="KW-0812">Transmembrane</keyword>
<dbReference type="FunCoup" id="A0A7R8UCI8">
    <property type="interactions" value="195"/>
</dbReference>
<dbReference type="Gene3D" id="3.40.50.2000">
    <property type="entry name" value="Glycogen Phosphorylase B"/>
    <property type="match status" value="2"/>
</dbReference>
<proteinExistence type="inferred from homology"/>
<organism evidence="6 7">
    <name type="scientific">Hermetia illucens</name>
    <name type="common">Black soldier fly</name>
    <dbReference type="NCBI Taxonomy" id="343691"/>
    <lineage>
        <taxon>Eukaryota</taxon>
        <taxon>Metazoa</taxon>
        <taxon>Ecdysozoa</taxon>
        <taxon>Arthropoda</taxon>
        <taxon>Hexapoda</taxon>
        <taxon>Insecta</taxon>
        <taxon>Pterygota</taxon>
        <taxon>Neoptera</taxon>
        <taxon>Endopterygota</taxon>
        <taxon>Diptera</taxon>
        <taxon>Brachycera</taxon>
        <taxon>Stratiomyomorpha</taxon>
        <taxon>Stratiomyidae</taxon>
        <taxon>Hermetiinae</taxon>
        <taxon>Hermetia</taxon>
    </lineage>
</organism>
<gene>
    <name evidence="6" type="ORF">HERILL_LOCUS1543</name>
</gene>
<dbReference type="EMBL" id="LR899009">
    <property type="protein sequence ID" value="CAD7078265.1"/>
    <property type="molecule type" value="Genomic_DNA"/>
</dbReference>
<dbReference type="Pfam" id="PF00201">
    <property type="entry name" value="UDPGT"/>
    <property type="match status" value="1"/>
</dbReference>
<evidence type="ECO:0000256" key="1">
    <source>
        <dbReference type="ARBA" id="ARBA00009995"/>
    </source>
</evidence>
<sequence>MLRVAILSILAVLSVHFTVSQSARILGLFPSPSKSHLIVHMNTIRPMIERGHDVTIVTTIPVKEPNVKFRHIKLKQPNMTSSAISQDTKGLLKTMKLMAKVSNNLLHLSNLTLNDPDMQKLMREESFDLVVFGSFLNDFFIGVAAHFKCPLIINWSGALLQHMAKLMGNPLEISYVPDLLTGLQQPLSFFDRVINYVFSGVELSLFQYLNYQMDQYYKSNFPPDKYPSYEEMKKNVSLLFVNTYLSQGHIQPNVPAIIQIGGIQIKPKPDPLPKDIKEFLDSASESGAIYFCLGSNISADFLTPDFINIIFKVLSSLKQKVIWKWDKEELPGKSSNIFYKKWLPQDDILAHPNLKLFVTHGGGGGVAESQYHGVPMVAIPFFGDQFANANKLQKIGHGLIVDRETLTEESFRKAVHEVLENPTYKESVERFGQVFRDRPMNARDTAAFWMEYVLRHKGAKHLQSPAVHMNAIQYYGLDVIAFLIGIAYVVCKVVKFVWKMTIGVLCRKLCKRSKQNASSKKKNQ</sequence>
<dbReference type="CDD" id="cd03784">
    <property type="entry name" value="GT1_Gtf-like"/>
    <property type="match status" value="1"/>
</dbReference>
<keyword evidence="4" id="KW-0472">Membrane</keyword>
<evidence type="ECO:0000256" key="2">
    <source>
        <dbReference type="ARBA" id="ARBA00022676"/>
    </source>
</evidence>
<evidence type="ECO:0000313" key="6">
    <source>
        <dbReference type="EMBL" id="CAD7078265.1"/>
    </source>
</evidence>
<evidence type="ECO:0000256" key="4">
    <source>
        <dbReference type="SAM" id="Phobius"/>
    </source>
</evidence>
<evidence type="ECO:0000256" key="3">
    <source>
        <dbReference type="ARBA" id="ARBA00022679"/>
    </source>
</evidence>
<feature type="chain" id="PRO_5031091444" evidence="5">
    <location>
        <begin position="23"/>
        <end position="524"/>
    </location>
</feature>
<dbReference type="GO" id="GO:0008194">
    <property type="term" value="F:UDP-glycosyltransferase activity"/>
    <property type="evidence" value="ECO:0007669"/>
    <property type="project" value="InterPro"/>
</dbReference>
<dbReference type="SUPFAM" id="SSF53756">
    <property type="entry name" value="UDP-Glycosyltransferase/glycogen phosphorylase"/>
    <property type="match status" value="1"/>
</dbReference>
<keyword evidence="3" id="KW-0808">Transferase</keyword>
<keyword evidence="7" id="KW-1185">Reference proteome</keyword>
<dbReference type="InParanoid" id="A0A7R8UCI8"/>
<accession>A0A7R8UCI8</accession>
<evidence type="ECO:0000313" key="7">
    <source>
        <dbReference type="Proteomes" id="UP000594454"/>
    </source>
</evidence>
<dbReference type="OrthoDB" id="5835829at2759"/>
<reference evidence="6 7" key="1">
    <citation type="submission" date="2020-11" db="EMBL/GenBank/DDBJ databases">
        <authorList>
            <person name="Wallbank WR R."/>
            <person name="Pardo Diaz C."/>
            <person name="Kozak K."/>
            <person name="Martin S."/>
            <person name="Jiggins C."/>
            <person name="Moest M."/>
            <person name="Warren A I."/>
            <person name="Generalovic N T."/>
            <person name="Byers J.R.P. K."/>
            <person name="Montejo-Kovacevich G."/>
            <person name="Yen C E."/>
        </authorList>
    </citation>
    <scope>NUCLEOTIDE SEQUENCE [LARGE SCALE GENOMIC DNA]</scope>
</reference>
<evidence type="ECO:0000256" key="5">
    <source>
        <dbReference type="SAM" id="SignalP"/>
    </source>
</evidence>
<dbReference type="InterPro" id="IPR002213">
    <property type="entry name" value="UDP_glucos_trans"/>
</dbReference>
<feature type="transmembrane region" description="Helical" evidence="4">
    <location>
        <begin position="472"/>
        <end position="491"/>
    </location>
</feature>
<dbReference type="PANTHER" id="PTHR48043:SF159">
    <property type="entry name" value="EG:EG0003.4 PROTEIN-RELATED"/>
    <property type="match status" value="1"/>
</dbReference>
<dbReference type="Proteomes" id="UP000594454">
    <property type="component" value="Chromosome 1"/>
</dbReference>